<evidence type="ECO:0000313" key="3">
    <source>
        <dbReference type="Proteomes" id="UP001209083"/>
    </source>
</evidence>
<dbReference type="RefSeq" id="WP_349638551.1">
    <property type="nucleotide sequence ID" value="NZ_CP090958.1"/>
</dbReference>
<reference evidence="2 3" key="1">
    <citation type="submission" date="2023-05" db="EMBL/GenBank/DDBJ databases">
        <title>Lithophilousrod everest ZFBP1038 complete genpme.</title>
        <authorList>
            <person name="Tian M."/>
        </authorList>
    </citation>
    <scope>NUCLEOTIDE SEQUENCE [LARGE SCALE GENOMIC DNA]</scope>
    <source>
        <strain evidence="2 3">ZFBP1038</strain>
    </source>
</reference>
<organism evidence="2 3">
    <name type="scientific">Saxibacter everestensis</name>
    <dbReference type="NCBI Taxonomy" id="2909229"/>
    <lineage>
        <taxon>Bacteria</taxon>
        <taxon>Bacillati</taxon>
        <taxon>Actinomycetota</taxon>
        <taxon>Actinomycetes</taxon>
        <taxon>Micrococcales</taxon>
        <taxon>Brevibacteriaceae</taxon>
        <taxon>Saxibacter</taxon>
    </lineage>
</organism>
<dbReference type="EMBL" id="CP090958">
    <property type="protein sequence ID" value="WGW11760.1"/>
    <property type="molecule type" value="Genomic_DNA"/>
</dbReference>
<protein>
    <submittedName>
        <fullName evidence="2">Uncharacterized protein</fullName>
    </submittedName>
</protein>
<keyword evidence="1" id="KW-1133">Transmembrane helix</keyword>
<dbReference type="Proteomes" id="UP001209083">
    <property type="component" value="Chromosome"/>
</dbReference>
<keyword evidence="3" id="KW-1185">Reference proteome</keyword>
<keyword evidence="1" id="KW-0472">Membrane</keyword>
<evidence type="ECO:0000313" key="2">
    <source>
        <dbReference type="EMBL" id="WGW11760.1"/>
    </source>
</evidence>
<keyword evidence="1" id="KW-0812">Transmembrane</keyword>
<proteinExistence type="predicted"/>
<accession>A0ABY8QRY2</accession>
<feature type="transmembrane region" description="Helical" evidence="1">
    <location>
        <begin position="15"/>
        <end position="36"/>
    </location>
</feature>
<name>A0ABY8QRY2_9MICO</name>
<evidence type="ECO:0000256" key="1">
    <source>
        <dbReference type="SAM" id="Phobius"/>
    </source>
</evidence>
<sequence length="56" mass="6351">MYAWLWNHLPGRWPVRVLLCAVLFVAATLALMEWVFPEIAPYMPFNDATLDDAGAS</sequence>
<gene>
    <name evidence="2" type="ORF">LWF01_16955</name>
</gene>